<keyword evidence="2" id="KW-1185">Reference proteome</keyword>
<accession>W4KNP9</accession>
<name>W4KNP9_HETIT</name>
<evidence type="ECO:0000313" key="1">
    <source>
        <dbReference type="EMBL" id="ETW87015.1"/>
    </source>
</evidence>
<sequence length="66" mass="7644">MKITDRTHKNYNQYCKIDMRKGFITNSDGDRLFSVNMLNGGPESVWISQMQPSDVIQDVTKVKISY</sequence>
<organism evidence="1 2">
    <name type="scientific">Heterobasidion irregulare (strain TC 32-1)</name>
    <dbReference type="NCBI Taxonomy" id="747525"/>
    <lineage>
        <taxon>Eukaryota</taxon>
        <taxon>Fungi</taxon>
        <taxon>Dikarya</taxon>
        <taxon>Basidiomycota</taxon>
        <taxon>Agaricomycotina</taxon>
        <taxon>Agaricomycetes</taxon>
        <taxon>Russulales</taxon>
        <taxon>Bondarzewiaceae</taxon>
        <taxon>Heterobasidion</taxon>
        <taxon>Heterobasidion annosum species complex</taxon>
    </lineage>
</organism>
<dbReference type="KEGG" id="hir:HETIRDRAFT_443034"/>
<dbReference type="EMBL" id="KI925454">
    <property type="protein sequence ID" value="ETW87015.1"/>
    <property type="molecule type" value="Genomic_DNA"/>
</dbReference>
<gene>
    <name evidence="1" type="ORF">HETIRDRAFT_443034</name>
</gene>
<dbReference type="HOGENOM" id="CLU_2831474_0_0_1"/>
<dbReference type="InParanoid" id="W4KNP9"/>
<reference evidence="1 2" key="1">
    <citation type="journal article" date="2012" name="New Phytol.">
        <title>Insight into trade-off between wood decay and parasitism from the genome of a fungal forest pathogen.</title>
        <authorList>
            <person name="Olson A."/>
            <person name="Aerts A."/>
            <person name="Asiegbu F."/>
            <person name="Belbahri L."/>
            <person name="Bouzid O."/>
            <person name="Broberg A."/>
            <person name="Canback B."/>
            <person name="Coutinho P.M."/>
            <person name="Cullen D."/>
            <person name="Dalman K."/>
            <person name="Deflorio G."/>
            <person name="van Diepen L.T."/>
            <person name="Dunand C."/>
            <person name="Duplessis S."/>
            <person name="Durling M."/>
            <person name="Gonthier P."/>
            <person name="Grimwood J."/>
            <person name="Fossdal C.G."/>
            <person name="Hansson D."/>
            <person name="Henrissat B."/>
            <person name="Hietala A."/>
            <person name="Himmelstrand K."/>
            <person name="Hoffmeister D."/>
            <person name="Hogberg N."/>
            <person name="James T.Y."/>
            <person name="Karlsson M."/>
            <person name="Kohler A."/>
            <person name="Kues U."/>
            <person name="Lee Y.H."/>
            <person name="Lin Y.C."/>
            <person name="Lind M."/>
            <person name="Lindquist E."/>
            <person name="Lombard V."/>
            <person name="Lucas S."/>
            <person name="Lunden K."/>
            <person name="Morin E."/>
            <person name="Murat C."/>
            <person name="Park J."/>
            <person name="Raffaello T."/>
            <person name="Rouze P."/>
            <person name="Salamov A."/>
            <person name="Schmutz J."/>
            <person name="Solheim H."/>
            <person name="Stahlberg J."/>
            <person name="Velez H."/>
            <person name="de Vries R.P."/>
            <person name="Wiebenga A."/>
            <person name="Woodward S."/>
            <person name="Yakovlev I."/>
            <person name="Garbelotto M."/>
            <person name="Martin F."/>
            <person name="Grigoriev I.V."/>
            <person name="Stenlid J."/>
        </authorList>
    </citation>
    <scope>NUCLEOTIDE SEQUENCE [LARGE SCALE GENOMIC DNA]</scope>
    <source>
        <strain evidence="1 2">TC 32-1</strain>
    </source>
</reference>
<evidence type="ECO:0000313" key="2">
    <source>
        <dbReference type="Proteomes" id="UP000030671"/>
    </source>
</evidence>
<protein>
    <submittedName>
        <fullName evidence="1">Uncharacterized protein</fullName>
    </submittedName>
</protein>
<dbReference type="RefSeq" id="XP_009540967.1">
    <property type="nucleotide sequence ID" value="XM_009542672.1"/>
</dbReference>
<dbReference type="AlphaFoldDB" id="W4KNP9"/>
<dbReference type="Proteomes" id="UP000030671">
    <property type="component" value="Unassembled WGS sequence"/>
</dbReference>
<proteinExistence type="predicted"/>
<dbReference type="GeneID" id="20675502"/>